<dbReference type="InterPro" id="IPR004476">
    <property type="entry name" value="RNase_II/RNase_R"/>
</dbReference>
<comment type="function">
    <text evidence="7">3'-5' exoribonuclease that releases 5'-nucleoside monophosphates and is involved in maturation of structured RNAs.</text>
</comment>
<dbReference type="InterPro" id="IPR011805">
    <property type="entry name" value="RNase_R"/>
</dbReference>
<evidence type="ECO:0000313" key="10">
    <source>
        <dbReference type="EMBL" id="MET4634468.1"/>
    </source>
</evidence>
<organism evidence="10 11">
    <name type="scientific">Kaistia defluvii</name>
    <dbReference type="NCBI Taxonomy" id="410841"/>
    <lineage>
        <taxon>Bacteria</taxon>
        <taxon>Pseudomonadati</taxon>
        <taxon>Pseudomonadota</taxon>
        <taxon>Alphaproteobacteria</taxon>
        <taxon>Hyphomicrobiales</taxon>
        <taxon>Kaistiaceae</taxon>
        <taxon>Kaistia</taxon>
    </lineage>
</organism>
<dbReference type="InterPro" id="IPR040476">
    <property type="entry name" value="CSD2"/>
</dbReference>
<dbReference type="PROSITE" id="PS01175">
    <property type="entry name" value="RIBONUCLEASE_II"/>
    <property type="match status" value="1"/>
</dbReference>
<evidence type="ECO:0000256" key="5">
    <source>
        <dbReference type="ARBA" id="ARBA00022839"/>
    </source>
</evidence>
<dbReference type="SMART" id="SM00316">
    <property type="entry name" value="S1"/>
    <property type="match status" value="1"/>
</dbReference>
<keyword evidence="11" id="KW-1185">Reference proteome</keyword>
<dbReference type="CDD" id="cd04471">
    <property type="entry name" value="S1_RNase_R"/>
    <property type="match status" value="1"/>
</dbReference>
<dbReference type="InterPro" id="IPR022966">
    <property type="entry name" value="RNase_II/R_CS"/>
</dbReference>
<accession>A0ABV2R146</accession>
<dbReference type="HAMAP" id="MF_01895">
    <property type="entry name" value="RNase_R"/>
    <property type="match status" value="1"/>
</dbReference>
<dbReference type="InterPro" id="IPR003029">
    <property type="entry name" value="S1_domain"/>
</dbReference>
<dbReference type="InterPro" id="IPR012340">
    <property type="entry name" value="NA-bd_OB-fold"/>
</dbReference>
<dbReference type="InterPro" id="IPR036388">
    <property type="entry name" value="WH-like_DNA-bd_sf"/>
</dbReference>
<comment type="caution">
    <text evidence="10">The sequence shown here is derived from an EMBL/GenBank/DDBJ whole genome shotgun (WGS) entry which is preliminary data.</text>
</comment>
<evidence type="ECO:0000256" key="1">
    <source>
        <dbReference type="ARBA" id="ARBA00001849"/>
    </source>
</evidence>
<dbReference type="SMART" id="SM00955">
    <property type="entry name" value="RNB"/>
    <property type="match status" value="1"/>
</dbReference>
<comment type="similarity">
    <text evidence="7">Belongs to the RNR ribonuclease family. RNase R subfamily.</text>
</comment>
<dbReference type="GO" id="GO:0008859">
    <property type="term" value="F:exoribonuclease II activity"/>
    <property type="evidence" value="ECO:0007669"/>
    <property type="project" value="UniProtKB-EC"/>
</dbReference>
<evidence type="ECO:0000256" key="3">
    <source>
        <dbReference type="ARBA" id="ARBA00022722"/>
    </source>
</evidence>
<evidence type="ECO:0000256" key="2">
    <source>
        <dbReference type="ARBA" id="ARBA00022490"/>
    </source>
</evidence>
<reference evidence="10 11" key="1">
    <citation type="submission" date="2024-06" db="EMBL/GenBank/DDBJ databases">
        <title>Sorghum-associated microbial communities from plants grown in Nebraska, USA.</title>
        <authorList>
            <person name="Schachtman D."/>
        </authorList>
    </citation>
    <scope>NUCLEOTIDE SEQUENCE [LARGE SCALE GENOMIC DNA]</scope>
    <source>
        <strain evidence="10 11">3207</strain>
    </source>
</reference>
<evidence type="ECO:0000313" key="11">
    <source>
        <dbReference type="Proteomes" id="UP001549321"/>
    </source>
</evidence>
<dbReference type="PROSITE" id="PS50126">
    <property type="entry name" value="S1"/>
    <property type="match status" value="1"/>
</dbReference>
<dbReference type="Gene3D" id="1.10.10.10">
    <property type="entry name" value="Winged helix-like DNA-binding domain superfamily/Winged helix DNA-binding domain"/>
    <property type="match status" value="1"/>
</dbReference>
<keyword evidence="2 7" id="KW-0963">Cytoplasm</keyword>
<dbReference type="Pfam" id="PF17876">
    <property type="entry name" value="CSD2"/>
    <property type="match status" value="1"/>
</dbReference>
<evidence type="ECO:0000256" key="7">
    <source>
        <dbReference type="HAMAP-Rule" id="MF_01895"/>
    </source>
</evidence>
<keyword evidence="5 7" id="KW-0269">Exonuclease</keyword>
<dbReference type="PANTHER" id="PTHR23355">
    <property type="entry name" value="RIBONUCLEASE"/>
    <property type="match status" value="1"/>
</dbReference>
<evidence type="ECO:0000256" key="8">
    <source>
        <dbReference type="SAM" id="MobiDB-lite"/>
    </source>
</evidence>
<dbReference type="InterPro" id="IPR050180">
    <property type="entry name" value="RNR_Ribonuclease"/>
</dbReference>
<keyword evidence="3 7" id="KW-0540">Nuclease</keyword>
<evidence type="ECO:0000259" key="9">
    <source>
        <dbReference type="PROSITE" id="PS50126"/>
    </source>
</evidence>
<dbReference type="NCBIfam" id="TIGR00358">
    <property type="entry name" value="3_prime_RNase"/>
    <property type="match status" value="1"/>
</dbReference>
<comment type="catalytic activity">
    <reaction evidence="1 7">
        <text>Exonucleolytic cleavage in the 3'- to 5'-direction to yield nucleoside 5'-phosphates.</text>
        <dbReference type="EC" id="3.1.13.1"/>
    </reaction>
</comment>
<dbReference type="Gene3D" id="2.40.50.140">
    <property type="entry name" value="Nucleic acid-binding proteins"/>
    <property type="match status" value="1"/>
</dbReference>
<dbReference type="InterPro" id="IPR036390">
    <property type="entry name" value="WH_DNA-bd_sf"/>
</dbReference>
<evidence type="ECO:0000256" key="4">
    <source>
        <dbReference type="ARBA" id="ARBA00022801"/>
    </source>
</evidence>
<evidence type="ECO:0000256" key="6">
    <source>
        <dbReference type="ARBA" id="ARBA00022884"/>
    </source>
</evidence>
<dbReference type="SUPFAM" id="SSF50249">
    <property type="entry name" value="Nucleic acid-binding proteins"/>
    <property type="match status" value="3"/>
</dbReference>
<dbReference type="PANTHER" id="PTHR23355:SF9">
    <property type="entry name" value="DIS3-LIKE EXONUCLEASE 2"/>
    <property type="match status" value="1"/>
</dbReference>
<comment type="subcellular location">
    <subcellularLocation>
        <location evidence="7">Cytoplasm</location>
    </subcellularLocation>
</comment>
<dbReference type="Proteomes" id="UP001549321">
    <property type="component" value="Unassembled WGS sequence"/>
</dbReference>
<feature type="region of interest" description="Disordered" evidence="8">
    <location>
        <begin position="806"/>
        <end position="828"/>
    </location>
</feature>
<sequence length="828" mass="90698">MPEWTQPAILISPPWERTGAVPAAPHSELDIIYLAKKPDTPPKAAKVRTPGARSATRSAAFAKASGKPVAPVAPPANGMPSREAILAFIAEHPGKATKREISKHFGISGGARIALKRTLKELSEDGLVEKNRKKLSRPGDIPPVTVLLITERDEHGEFVAQPALWDTDHGTAPRILIRLNRGKPLVPAPGIGDRVLSHVDAADLEETGFAHTGRIIKVLEKRAASILGVIRITPGGARVLPVDRKQKEAEVEADDLNGAKNGDLVSVEAKRMSRFGLPRVRVVEIIGDMSSEKAVSMIAIHAHDIPYIFPPQVLEDAEKAKQAKIAGGREDWRQVPLVTIDPADAKDHDDAVYAEPDTDPENPGGFLVTVAIADVAWYVRPNSALDREALKRGNSVYFPDRVVPMLPERISNDLCSLREGEDRPALAVRMQFTAEGKKKFHWFHRIMMRSAAKLSYQQAQAAIDGRPDDKTGPLLGPILKPLWAAYAVMKRGRDNREPLDLDLPERKVIVGADGSIDKIVIPERLDAHKLIEEFMIQANVAAAETLERKGSPLVYRVHDQPSLAKLESLREFLATIEMNLPKSGNLRPSNFNTILGRVKDSEHAALVNEVVLRSQSQAIYSPDNIGHFGLNLRRYAHFTSPIRRYADLIVHRALVRALEMGEGGLPDGMDKDLPAIAEEISTAERRAMAAERETIDRLVAHWLADRIGAQFHGRIAGVTRAGLFVKLDETGADGFVPIGSIGSDFYQFDEARQAVIGSRNGEMFRLGDSVDVKLVEVAPVAGALRFELMSDGKLLPKGERKVVEREFRGRGGRPAGAAFKGRPGGKRR</sequence>
<dbReference type="SUPFAM" id="SSF46785">
    <property type="entry name" value="Winged helix' DNA-binding domain"/>
    <property type="match status" value="1"/>
</dbReference>
<feature type="domain" description="S1 motif" evidence="9">
    <location>
        <begin position="708"/>
        <end position="789"/>
    </location>
</feature>
<dbReference type="InterPro" id="IPR001900">
    <property type="entry name" value="RNase_II/R"/>
</dbReference>
<dbReference type="Pfam" id="PF00575">
    <property type="entry name" value="S1"/>
    <property type="match status" value="1"/>
</dbReference>
<dbReference type="Pfam" id="PF00773">
    <property type="entry name" value="RNB"/>
    <property type="match status" value="1"/>
</dbReference>
<dbReference type="EMBL" id="JBEPSM010000001">
    <property type="protein sequence ID" value="MET4634468.1"/>
    <property type="molecule type" value="Genomic_DNA"/>
</dbReference>
<keyword evidence="6 7" id="KW-0694">RNA-binding</keyword>
<proteinExistence type="inferred from homology"/>
<name>A0ABV2R146_9HYPH</name>
<dbReference type="EC" id="3.1.13.1" evidence="7"/>
<keyword evidence="4 7" id="KW-0378">Hydrolase</keyword>
<protein>
    <recommendedName>
        <fullName evidence="7">Ribonuclease R</fullName>
        <shortName evidence="7">RNase R</shortName>
        <ecNumber evidence="7">3.1.13.1</ecNumber>
    </recommendedName>
</protein>
<gene>
    <name evidence="7" type="primary">rnr</name>
    <name evidence="10" type="ORF">ABIE08_002381</name>
</gene>
<dbReference type="NCBIfam" id="TIGR02063">
    <property type="entry name" value="RNase_R"/>
    <property type="match status" value="1"/>
</dbReference>